<comment type="similarity">
    <text evidence="8">Belongs to the MGMT family.</text>
</comment>
<evidence type="ECO:0000256" key="3">
    <source>
        <dbReference type="ARBA" id="ARBA00022603"/>
    </source>
</evidence>
<comment type="function">
    <text evidence="8">Involved in the cellular defense against the biological effects of O6-methylguanine (O6-MeG) and O4-methylthymine (O4-MeT) in DNA. Repairs the methylated nucleobase in DNA by stoichiometrically transferring the methyl group to a cysteine residue in the enzyme. This is a suicide reaction: the enzyme is irreversibly inactivated.</text>
</comment>
<dbReference type="InterPro" id="IPR014048">
    <property type="entry name" value="MethylDNA_cys_MeTrfase_DNA-bd"/>
</dbReference>
<keyword evidence="4 8" id="KW-0808">Transferase</keyword>
<dbReference type="Gene3D" id="3.30.160.70">
    <property type="entry name" value="Methylated DNA-protein cysteine methyltransferase domain"/>
    <property type="match status" value="1"/>
</dbReference>
<dbReference type="Gene3D" id="1.10.10.10">
    <property type="entry name" value="Winged helix-like DNA-binding domain superfamily/Winged helix DNA-binding domain"/>
    <property type="match status" value="1"/>
</dbReference>
<dbReference type="RefSeq" id="WP_235119153.1">
    <property type="nucleotide sequence ID" value="NZ_CP090978.1"/>
</dbReference>
<dbReference type="InterPro" id="IPR008332">
    <property type="entry name" value="MethylG_MeTrfase_N"/>
</dbReference>
<name>A0ABY3SH44_9BACL</name>
<evidence type="ECO:0000256" key="1">
    <source>
        <dbReference type="ARBA" id="ARBA00001286"/>
    </source>
</evidence>
<evidence type="ECO:0000256" key="2">
    <source>
        <dbReference type="ARBA" id="ARBA00022490"/>
    </source>
</evidence>
<evidence type="ECO:0000259" key="10">
    <source>
        <dbReference type="Pfam" id="PF02870"/>
    </source>
</evidence>
<dbReference type="PROSITE" id="PS00374">
    <property type="entry name" value="MGMT"/>
    <property type="match status" value="1"/>
</dbReference>
<feature type="active site" description="Nucleophile; methyl group acceptor" evidence="8">
    <location>
        <position position="143"/>
    </location>
</feature>
<comment type="catalytic activity">
    <reaction evidence="1 8">
        <text>a 4-O-methyl-thymidine in DNA + L-cysteinyl-[protein] = a thymidine in DNA + S-methyl-L-cysteinyl-[protein]</text>
        <dbReference type="Rhea" id="RHEA:53428"/>
        <dbReference type="Rhea" id="RHEA-COMP:10131"/>
        <dbReference type="Rhea" id="RHEA-COMP:10132"/>
        <dbReference type="Rhea" id="RHEA-COMP:13555"/>
        <dbReference type="Rhea" id="RHEA-COMP:13556"/>
        <dbReference type="ChEBI" id="CHEBI:29950"/>
        <dbReference type="ChEBI" id="CHEBI:82612"/>
        <dbReference type="ChEBI" id="CHEBI:137386"/>
        <dbReference type="ChEBI" id="CHEBI:137387"/>
        <dbReference type="EC" id="2.1.1.63"/>
    </reaction>
</comment>
<feature type="domain" description="Methylguanine DNA methyltransferase ribonuclease-like" evidence="10">
    <location>
        <begin position="13"/>
        <end position="88"/>
    </location>
</feature>
<evidence type="ECO:0000259" key="9">
    <source>
        <dbReference type="Pfam" id="PF01035"/>
    </source>
</evidence>
<reference evidence="11 12" key="1">
    <citation type="journal article" date="2024" name="Int. J. Syst. Evol. Microbiol.">
        <title>Paenibacillus hexagrammi sp. nov., a novel bacterium isolated from the gut content of Hexagrammos agrammus.</title>
        <authorList>
            <person name="Jung H.K."/>
            <person name="Kim D.G."/>
            <person name="Zin H."/>
            <person name="Park J."/>
            <person name="Jung H."/>
            <person name="Kim Y.O."/>
            <person name="Kong H.J."/>
            <person name="Kim J.W."/>
            <person name="Kim Y.S."/>
        </authorList>
    </citation>
    <scope>NUCLEOTIDE SEQUENCE [LARGE SCALE GENOMIC DNA]</scope>
    <source>
        <strain evidence="11 12">YPD9-1</strain>
    </source>
</reference>
<dbReference type="InterPro" id="IPR023546">
    <property type="entry name" value="MGMT"/>
</dbReference>
<evidence type="ECO:0000313" key="12">
    <source>
        <dbReference type="Proteomes" id="UP001649230"/>
    </source>
</evidence>
<dbReference type="Pfam" id="PF02870">
    <property type="entry name" value="Methyltransf_1N"/>
    <property type="match status" value="1"/>
</dbReference>
<protein>
    <recommendedName>
        <fullName evidence="8">Methylated-DNA--protein-cysteine methyltransferase</fullName>
        <ecNumber evidence="8">2.1.1.63</ecNumber>
    </recommendedName>
    <alternativeName>
        <fullName evidence="8">6-O-methylguanine-DNA methyltransferase</fullName>
        <shortName evidence="8">MGMT</shortName>
    </alternativeName>
    <alternativeName>
        <fullName evidence="8">O-6-methylguanine-DNA-alkyltransferase</fullName>
    </alternativeName>
</protein>
<keyword evidence="2 8" id="KW-0963">Cytoplasm</keyword>
<comment type="miscellaneous">
    <text evidence="8">This enzyme catalyzes only one turnover and therefore is not strictly catalytic. According to one definition, an enzyme is a biocatalyst that acts repeatedly and over many reaction cycles.</text>
</comment>
<dbReference type="SUPFAM" id="SSF46767">
    <property type="entry name" value="Methylated DNA-protein cysteine methyltransferase, C-terminal domain"/>
    <property type="match status" value="1"/>
</dbReference>
<dbReference type="HAMAP" id="MF_00772">
    <property type="entry name" value="OGT"/>
    <property type="match status" value="1"/>
</dbReference>
<dbReference type="EMBL" id="CP090978">
    <property type="protein sequence ID" value="UJF32810.1"/>
    <property type="molecule type" value="Genomic_DNA"/>
</dbReference>
<comment type="catalytic activity">
    <reaction evidence="7 8">
        <text>a 6-O-methyl-2'-deoxyguanosine in DNA + L-cysteinyl-[protein] = S-methyl-L-cysteinyl-[protein] + a 2'-deoxyguanosine in DNA</text>
        <dbReference type="Rhea" id="RHEA:24000"/>
        <dbReference type="Rhea" id="RHEA-COMP:10131"/>
        <dbReference type="Rhea" id="RHEA-COMP:10132"/>
        <dbReference type="Rhea" id="RHEA-COMP:11367"/>
        <dbReference type="Rhea" id="RHEA-COMP:11368"/>
        <dbReference type="ChEBI" id="CHEBI:29950"/>
        <dbReference type="ChEBI" id="CHEBI:82612"/>
        <dbReference type="ChEBI" id="CHEBI:85445"/>
        <dbReference type="ChEBI" id="CHEBI:85448"/>
        <dbReference type="EC" id="2.1.1.63"/>
    </reaction>
</comment>
<dbReference type="NCBIfam" id="TIGR00589">
    <property type="entry name" value="ogt"/>
    <property type="match status" value="1"/>
</dbReference>
<dbReference type="SUPFAM" id="SSF53155">
    <property type="entry name" value="Methylated DNA-protein cysteine methyltransferase domain"/>
    <property type="match status" value="1"/>
</dbReference>
<evidence type="ECO:0000256" key="7">
    <source>
        <dbReference type="ARBA" id="ARBA00049348"/>
    </source>
</evidence>
<dbReference type="InterPro" id="IPR036388">
    <property type="entry name" value="WH-like_DNA-bd_sf"/>
</dbReference>
<comment type="subcellular location">
    <subcellularLocation>
        <location evidence="8">Cytoplasm</location>
    </subcellularLocation>
</comment>
<dbReference type="CDD" id="cd06445">
    <property type="entry name" value="ATase"/>
    <property type="match status" value="1"/>
</dbReference>
<dbReference type="InterPro" id="IPR036631">
    <property type="entry name" value="MGMT_N_sf"/>
</dbReference>
<dbReference type="Proteomes" id="UP001649230">
    <property type="component" value="Chromosome"/>
</dbReference>
<keyword evidence="5 8" id="KW-0227">DNA damage</keyword>
<keyword evidence="3 8" id="KW-0489">Methyltransferase</keyword>
<dbReference type="PANTHER" id="PTHR10815">
    <property type="entry name" value="METHYLATED-DNA--PROTEIN-CYSTEINE METHYLTRANSFERASE"/>
    <property type="match status" value="1"/>
</dbReference>
<dbReference type="EC" id="2.1.1.63" evidence="8"/>
<dbReference type="Pfam" id="PF01035">
    <property type="entry name" value="DNA_binding_1"/>
    <property type="match status" value="1"/>
</dbReference>
<sequence>MSNSTTVLHVHEMASPIGPLVLVASSEGLCSIEFGTMESNRGRLVAWANRWFGAHELVPSPEALRPVHEQLEQYFRKERKNFDYKLDLHGTEFQKRVWTGLCSVAYGETASYKQIAESIGSPKAVRAVGGANNRNPIPIIIPCHRIIGAGGALVGYGGGLDIKIHLLRLEGSAAGNERTI</sequence>
<evidence type="ECO:0000256" key="5">
    <source>
        <dbReference type="ARBA" id="ARBA00022763"/>
    </source>
</evidence>
<organism evidence="11 12">
    <name type="scientific">Paenibacillus hexagrammi</name>
    <dbReference type="NCBI Taxonomy" id="2908839"/>
    <lineage>
        <taxon>Bacteria</taxon>
        <taxon>Bacillati</taxon>
        <taxon>Bacillota</taxon>
        <taxon>Bacilli</taxon>
        <taxon>Bacillales</taxon>
        <taxon>Paenibacillaceae</taxon>
        <taxon>Paenibacillus</taxon>
    </lineage>
</organism>
<feature type="domain" description="Methylated-DNA-[protein]-cysteine S-methyltransferase DNA binding" evidence="9">
    <location>
        <begin position="92"/>
        <end position="171"/>
    </location>
</feature>
<evidence type="ECO:0000313" key="11">
    <source>
        <dbReference type="EMBL" id="UJF32810.1"/>
    </source>
</evidence>
<accession>A0ABY3SH44</accession>
<evidence type="ECO:0000256" key="6">
    <source>
        <dbReference type="ARBA" id="ARBA00023204"/>
    </source>
</evidence>
<dbReference type="PANTHER" id="PTHR10815:SF5">
    <property type="entry name" value="METHYLATED-DNA--PROTEIN-CYSTEINE METHYLTRANSFERASE"/>
    <property type="match status" value="1"/>
</dbReference>
<keyword evidence="12" id="KW-1185">Reference proteome</keyword>
<gene>
    <name evidence="11" type="ORF">L0M14_25030</name>
</gene>
<evidence type="ECO:0000256" key="4">
    <source>
        <dbReference type="ARBA" id="ARBA00022679"/>
    </source>
</evidence>
<proteinExistence type="inferred from homology"/>
<evidence type="ECO:0000256" key="8">
    <source>
        <dbReference type="HAMAP-Rule" id="MF_00772"/>
    </source>
</evidence>
<dbReference type="InterPro" id="IPR036217">
    <property type="entry name" value="MethylDNA_cys_MeTrfase_DNAb"/>
</dbReference>
<dbReference type="InterPro" id="IPR001497">
    <property type="entry name" value="MethylDNA_cys_MeTrfase_AS"/>
</dbReference>
<keyword evidence="6 8" id="KW-0234">DNA repair</keyword>